<dbReference type="SUPFAM" id="SSF101576">
    <property type="entry name" value="Supernatant protein factor (SPF), C-terminal domain"/>
    <property type="match status" value="1"/>
</dbReference>
<gene>
    <name evidence="1" type="ORF">TELCIR_08361</name>
</gene>
<keyword evidence="2" id="KW-1185">Reference proteome</keyword>
<dbReference type="EMBL" id="KZ346509">
    <property type="protein sequence ID" value="PIO69805.1"/>
    <property type="molecule type" value="Genomic_DNA"/>
</dbReference>
<proteinExistence type="predicted"/>
<accession>A0A2G9UHT2</accession>
<evidence type="ECO:0000313" key="1">
    <source>
        <dbReference type="EMBL" id="PIO69805.1"/>
    </source>
</evidence>
<reference evidence="1 2" key="1">
    <citation type="submission" date="2015-09" db="EMBL/GenBank/DDBJ databases">
        <title>Draft genome of the parasitic nematode Teladorsagia circumcincta isolate WARC Sus (inbred).</title>
        <authorList>
            <person name="Mitreva M."/>
        </authorList>
    </citation>
    <scope>NUCLEOTIDE SEQUENCE [LARGE SCALE GENOMIC DNA]</scope>
    <source>
        <strain evidence="1 2">S</strain>
    </source>
</reference>
<dbReference type="InterPro" id="IPR036598">
    <property type="entry name" value="GOLD_dom_sf"/>
</dbReference>
<organism evidence="1 2">
    <name type="scientific">Teladorsagia circumcincta</name>
    <name type="common">Brown stomach worm</name>
    <name type="synonym">Ostertagia circumcincta</name>
    <dbReference type="NCBI Taxonomy" id="45464"/>
    <lineage>
        <taxon>Eukaryota</taxon>
        <taxon>Metazoa</taxon>
        <taxon>Ecdysozoa</taxon>
        <taxon>Nematoda</taxon>
        <taxon>Chromadorea</taxon>
        <taxon>Rhabditida</taxon>
        <taxon>Rhabditina</taxon>
        <taxon>Rhabditomorpha</taxon>
        <taxon>Strongyloidea</taxon>
        <taxon>Trichostrongylidae</taxon>
        <taxon>Teladorsagia</taxon>
    </lineage>
</organism>
<dbReference type="Gene3D" id="2.60.120.680">
    <property type="entry name" value="GOLD domain"/>
    <property type="match status" value="1"/>
</dbReference>
<dbReference type="AlphaFoldDB" id="A0A2G9UHT2"/>
<protein>
    <submittedName>
        <fullName evidence="1">Emp24/gp25L/p24 family protein</fullName>
    </submittedName>
</protein>
<dbReference type="OrthoDB" id="1434354at2759"/>
<sequence length="88" mass="10449">MTIDECKKERDLRNKARELNDSEFNGKKVYVVYKGKILKVYPTFRITTEFHPEFGTVECREDGEYTFTFDNSHGKIWSKEVSYKISLI</sequence>
<name>A0A2G9UHT2_TELCI</name>
<evidence type="ECO:0000313" key="2">
    <source>
        <dbReference type="Proteomes" id="UP000230423"/>
    </source>
</evidence>
<dbReference type="Proteomes" id="UP000230423">
    <property type="component" value="Unassembled WGS sequence"/>
</dbReference>